<dbReference type="PANTHER" id="PTHR43014:SF4">
    <property type="entry name" value="PYRIDINE NUCLEOTIDE-DISULFIDE OXIDOREDUCTASE RCLA-RELATED"/>
    <property type="match status" value="1"/>
</dbReference>
<reference evidence="6" key="1">
    <citation type="submission" date="2018-06" db="EMBL/GenBank/DDBJ databases">
        <authorList>
            <person name="Zhirakovskaya E."/>
        </authorList>
    </citation>
    <scope>NUCLEOTIDE SEQUENCE</scope>
</reference>
<dbReference type="EC" id="1.8.1.4" evidence="6"/>
<dbReference type="Pfam" id="PF07992">
    <property type="entry name" value="Pyr_redox_2"/>
    <property type="match status" value="1"/>
</dbReference>
<dbReference type="Pfam" id="PF02852">
    <property type="entry name" value="Pyr_redox_dim"/>
    <property type="match status" value="1"/>
</dbReference>
<dbReference type="GO" id="GO:0003955">
    <property type="term" value="F:NAD(P)H dehydrogenase (quinone) activity"/>
    <property type="evidence" value="ECO:0007669"/>
    <property type="project" value="TreeGrafter"/>
</dbReference>
<evidence type="ECO:0000313" key="6">
    <source>
        <dbReference type="EMBL" id="VAW74427.1"/>
    </source>
</evidence>
<evidence type="ECO:0000256" key="3">
    <source>
        <dbReference type="ARBA" id="ARBA00022827"/>
    </source>
</evidence>
<sequence length="467" mass="50721">MEQDVDVAIIGAGSAGLYAQGQIRRKTDNYVLIDGGELGTTCARVGCMPSKALIQVAEDFHRRSIFPREGIEGGDGLSVEGPDALEHVQDLRDIFVDKVLSSTTDEMGEEFIPEYAQFIEPGLLQVGERRIRAKTIVIASGSKPIVPEAWKVFGERILTTDEIFELETLPTSLAVIGLGVIGLELGQAFNRLGVQVTGIDQLETIGHLDDPEINKTAIQILGKEMPLWLGQAASIEEAADGMLRISAGDNSVEVEKVLVCIGRRPNMANLGIEKAGVTLNEHGLPNYNPNTLQIEDKPLFVAGDVNGDRPVLHEAADEGRIAGVNAMADTPIAFRRKTPLFITFSDPNLVMLGKTWSELDHDNTLVGSVALGLLGRALIMGRNKGQLRLYADKTSGKLLGASMVAPHGEHLAHLLNWCIEQNLTLLQMVRMPFYHPVLEEAIQPVLREMISNGGFAPNELPPDLEPL</sequence>
<dbReference type="InterPro" id="IPR016156">
    <property type="entry name" value="FAD/NAD-linked_Rdtase_dimer_sf"/>
</dbReference>
<dbReference type="PANTHER" id="PTHR43014">
    <property type="entry name" value="MERCURIC REDUCTASE"/>
    <property type="match status" value="1"/>
</dbReference>
<dbReference type="InterPro" id="IPR023753">
    <property type="entry name" value="FAD/NAD-binding_dom"/>
</dbReference>
<dbReference type="Gene3D" id="3.30.390.30">
    <property type="match status" value="1"/>
</dbReference>
<dbReference type="InterPro" id="IPR001100">
    <property type="entry name" value="Pyr_nuc-diS_OxRdtase"/>
</dbReference>
<dbReference type="PRINTS" id="PR00411">
    <property type="entry name" value="PNDRDTASEI"/>
</dbReference>
<dbReference type="Gene3D" id="3.50.50.60">
    <property type="entry name" value="FAD/NAD(P)-binding domain"/>
    <property type="match status" value="2"/>
</dbReference>
<proteinExistence type="inferred from homology"/>
<dbReference type="SUPFAM" id="SSF55424">
    <property type="entry name" value="FAD/NAD-linked reductases, dimerisation (C-terminal) domain"/>
    <property type="match status" value="1"/>
</dbReference>
<feature type="domain" description="Pyridine nucleotide-disulphide oxidoreductase dimerisation" evidence="4">
    <location>
        <begin position="342"/>
        <end position="443"/>
    </location>
</feature>
<protein>
    <submittedName>
        <fullName evidence="6">Dihydrolipoamide dehydrogenase</fullName>
        <ecNumber evidence="6">1.8.1.4</ecNumber>
    </submittedName>
</protein>
<dbReference type="NCBIfam" id="NF004939">
    <property type="entry name" value="PRK06292.1-1"/>
    <property type="match status" value="1"/>
</dbReference>
<feature type="domain" description="FAD/NAD(P)-binding" evidence="5">
    <location>
        <begin position="6"/>
        <end position="318"/>
    </location>
</feature>
<evidence type="ECO:0000256" key="1">
    <source>
        <dbReference type="ARBA" id="ARBA00007532"/>
    </source>
</evidence>
<keyword evidence="3" id="KW-0274">FAD</keyword>
<dbReference type="AlphaFoldDB" id="A0A3B0YFK1"/>
<dbReference type="InterPro" id="IPR036188">
    <property type="entry name" value="FAD/NAD-bd_sf"/>
</dbReference>
<gene>
    <name evidence="6" type="ORF">MNBD_GAMMA14-2332</name>
</gene>
<evidence type="ECO:0000256" key="2">
    <source>
        <dbReference type="ARBA" id="ARBA00022630"/>
    </source>
</evidence>
<dbReference type="PRINTS" id="PR00368">
    <property type="entry name" value="FADPNR"/>
</dbReference>
<evidence type="ECO:0000259" key="5">
    <source>
        <dbReference type="Pfam" id="PF07992"/>
    </source>
</evidence>
<evidence type="ECO:0000259" key="4">
    <source>
        <dbReference type="Pfam" id="PF02852"/>
    </source>
</evidence>
<dbReference type="InterPro" id="IPR004099">
    <property type="entry name" value="Pyr_nucl-diS_OxRdtase_dimer"/>
</dbReference>
<dbReference type="GO" id="GO:0004148">
    <property type="term" value="F:dihydrolipoyl dehydrogenase (NADH) activity"/>
    <property type="evidence" value="ECO:0007669"/>
    <property type="project" value="UniProtKB-EC"/>
</dbReference>
<dbReference type="SUPFAM" id="SSF51905">
    <property type="entry name" value="FAD/NAD(P)-binding domain"/>
    <property type="match status" value="2"/>
</dbReference>
<dbReference type="GO" id="GO:0050660">
    <property type="term" value="F:flavin adenine dinucleotide binding"/>
    <property type="evidence" value="ECO:0007669"/>
    <property type="project" value="TreeGrafter"/>
</dbReference>
<dbReference type="PIRSF" id="PIRSF000350">
    <property type="entry name" value="Mercury_reductase_MerA"/>
    <property type="match status" value="1"/>
</dbReference>
<organism evidence="6">
    <name type="scientific">hydrothermal vent metagenome</name>
    <dbReference type="NCBI Taxonomy" id="652676"/>
    <lineage>
        <taxon>unclassified sequences</taxon>
        <taxon>metagenomes</taxon>
        <taxon>ecological metagenomes</taxon>
    </lineage>
</organism>
<keyword evidence="2" id="KW-0285">Flavoprotein</keyword>
<dbReference type="EMBL" id="UOFM01000094">
    <property type="protein sequence ID" value="VAW74427.1"/>
    <property type="molecule type" value="Genomic_DNA"/>
</dbReference>
<comment type="similarity">
    <text evidence="1">Belongs to the class-I pyridine nucleotide-disulfide oxidoreductase family.</text>
</comment>
<accession>A0A3B0YFK1</accession>
<name>A0A3B0YFK1_9ZZZZ</name>
<keyword evidence="6" id="KW-0560">Oxidoreductase</keyword>